<gene>
    <name evidence="1" type="ORF">LOK49_LG02G01344</name>
</gene>
<evidence type="ECO:0000313" key="1">
    <source>
        <dbReference type="EMBL" id="KAI8028378.1"/>
    </source>
</evidence>
<accession>A0ACC0ITE9</accession>
<organism evidence="1 2">
    <name type="scientific">Camellia lanceoleosa</name>
    <dbReference type="NCBI Taxonomy" id="1840588"/>
    <lineage>
        <taxon>Eukaryota</taxon>
        <taxon>Viridiplantae</taxon>
        <taxon>Streptophyta</taxon>
        <taxon>Embryophyta</taxon>
        <taxon>Tracheophyta</taxon>
        <taxon>Spermatophyta</taxon>
        <taxon>Magnoliopsida</taxon>
        <taxon>eudicotyledons</taxon>
        <taxon>Gunneridae</taxon>
        <taxon>Pentapetalae</taxon>
        <taxon>asterids</taxon>
        <taxon>Ericales</taxon>
        <taxon>Theaceae</taxon>
        <taxon>Camellia</taxon>
    </lineage>
</organism>
<comment type="caution">
    <text evidence="1">The sequence shown here is derived from an EMBL/GenBank/DDBJ whole genome shotgun (WGS) entry which is preliminary data.</text>
</comment>
<dbReference type="Proteomes" id="UP001060215">
    <property type="component" value="Chromosome 3"/>
</dbReference>
<reference evidence="1 2" key="1">
    <citation type="journal article" date="2022" name="Plant J.">
        <title>Chromosome-level genome of Camellia lanceoleosa provides a valuable resource for understanding genome evolution and self-incompatibility.</title>
        <authorList>
            <person name="Gong W."/>
            <person name="Xiao S."/>
            <person name="Wang L."/>
            <person name="Liao Z."/>
            <person name="Chang Y."/>
            <person name="Mo W."/>
            <person name="Hu G."/>
            <person name="Li W."/>
            <person name="Zhao G."/>
            <person name="Zhu H."/>
            <person name="Hu X."/>
            <person name="Ji K."/>
            <person name="Xiang X."/>
            <person name="Song Q."/>
            <person name="Yuan D."/>
            <person name="Jin S."/>
            <person name="Zhang L."/>
        </authorList>
    </citation>
    <scope>NUCLEOTIDE SEQUENCE [LARGE SCALE GENOMIC DNA]</scope>
    <source>
        <strain evidence="1">SQ_2022a</strain>
    </source>
</reference>
<proteinExistence type="predicted"/>
<keyword evidence="2" id="KW-1185">Reference proteome</keyword>
<dbReference type="EMBL" id="CM045760">
    <property type="protein sequence ID" value="KAI8028378.1"/>
    <property type="molecule type" value="Genomic_DNA"/>
</dbReference>
<sequence length="155" mass="17683">MVTSAFKSTMKRTPIVVSSRSIVRRSGGDNTNRSRFLDIDSDDDEWHEPLVVEDSAIESLGDDEDEDGYEEYSEKCNSDDCEGRVMSDHKERLPNNDDDGLSDRLNPDFLMEPCDAKLWEARYPMSPFEDFDFVSTRNVIEEIFGPNTETLKPAS</sequence>
<protein>
    <submittedName>
        <fullName evidence="1">Uncharacterized protein</fullName>
    </submittedName>
</protein>
<evidence type="ECO:0000313" key="2">
    <source>
        <dbReference type="Proteomes" id="UP001060215"/>
    </source>
</evidence>
<name>A0ACC0ITE9_9ERIC</name>